<comment type="caution">
    <text evidence="2">The sequence shown here is derived from an EMBL/GenBank/DDBJ whole genome shotgun (WGS) entry which is preliminary data.</text>
</comment>
<protein>
    <submittedName>
        <fullName evidence="2">Uncharacterized protein</fullName>
    </submittedName>
</protein>
<name>A0A454D1F0_VIBHA</name>
<reference evidence="2 3" key="1">
    <citation type="submission" date="2012-10" db="EMBL/GenBank/DDBJ databases">
        <title>Genome sequence of Vibrio Cholerae HENC-02.</title>
        <authorList>
            <person name="Eppinger M."/>
            <person name="Hasan N.A."/>
            <person name="Sengamalay N."/>
            <person name="Hine E."/>
            <person name="Su Q."/>
            <person name="Daugherty S.C."/>
            <person name="Young S."/>
            <person name="Sadzewicz L."/>
            <person name="Tallon L."/>
            <person name="Cebula T.A."/>
            <person name="Ravel J."/>
            <person name="Colwell R.R."/>
        </authorList>
    </citation>
    <scope>NUCLEOTIDE SEQUENCE [LARGE SCALE GENOMIC DNA]</scope>
    <source>
        <strain evidence="2 3">HENC-02</strain>
    </source>
</reference>
<feature type="transmembrane region" description="Helical" evidence="1">
    <location>
        <begin position="6"/>
        <end position="24"/>
    </location>
</feature>
<dbReference type="AlphaFoldDB" id="A0A454D1F0"/>
<evidence type="ECO:0000313" key="3">
    <source>
        <dbReference type="Proteomes" id="UP000008367"/>
    </source>
</evidence>
<dbReference type="RefSeq" id="WP_009700328.1">
    <property type="nucleotide sequence ID" value="NZ_BJKR01000015.1"/>
</dbReference>
<dbReference type="EMBL" id="AJSR01000729">
    <property type="protein sequence ID" value="EKM32475.1"/>
    <property type="molecule type" value="Genomic_DNA"/>
</dbReference>
<organism evidence="2 3">
    <name type="scientific">Vibrio harveyi</name>
    <name type="common">Beneckea harveyi</name>
    <dbReference type="NCBI Taxonomy" id="669"/>
    <lineage>
        <taxon>Bacteria</taxon>
        <taxon>Pseudomonadati</taxon>
        <taxon>Pseudomonadota</taxon>
        <taxon>Gammaproteobacteria</taxon>
        <taxon>Vibrionales</taxon>
        <taxon>Vibrionaceae</taxon>
        <taxon>Vibrio</taxon>
    </lineage>
</organism>
<dbReference type="Proteomes" id="UP000008367">
    <property type="component" value="Unassembled WGS sequence"/>
</dbReference>
<sequence length="90" mass="10233">MERDHSFTFLVLLSGLCAAAFLFYQNNYMDATAESYAKVQTWVDEHPSAKPLLNELLSDGKLTPNEVADIRIFIKEEPKRLLISQATEAR</sequence>
<accession>A0A454D1F0</accession>
<keyword evidence="1" id="KW-0472">Membrane</keyword>
<evidence type="ECO:0000256" key="1">
    <source>
        <dbReference type="SAM" id="Phobius"/>
    </source>
</evidence>
<keyword evidence="1" id="KW-1133">Transmembrane helix</keyword>
<gene>
    <name evidence="2" type="ORF">VCHENC02_1970</name>
</gene>
<evidence type="ECO:0000313" key="2">
    <source>
        <dbReference type="EMBL" id="EKM32475.1"/>
    </source>
</evidence>
<proteinExistence type="predicted"/>
<keyword evidence="1" id="KW-0812">Transmembrane</keyword>